<evidence type="ECO:0000313" key="2">
    <source>
        <dbReference type="EMBL" id="JAD72145.1"/>
    </source>
</evidence>
<sequence>MYAAGGNFCSLVCTECQVVAIGPRSPRPPRKTPRRPALYASATDLGLR</sequence>
<organism evidence="2">
    <name type="scientific">Arundo donax</name>
    <name type="common">Giant reed</name>
    <name type="synonym">Donax arundinaceus</name>
    <dbReference type="NCBI Taxonomy" id="35708"/>
    <lineage>
        <taxon>Eukaryota</taxon>
        <taxon>Viridiplantae</taxon>
        <taxon>Streptophyta</taxon>
        <taxon>Embryophyta</taxon>
        <taxon>Tracheophyta</taxon>
        <taxon>Spermatophyta</taxon>
        <taxon>Magnoliopsida</taxon>
        <taxon>Liliopsida</taxon>
        <taxon>Poales</taxon>
        <taxon>Poaceae</taxon>
        <taxon>PACMAD clade</taxon>
        <taxon>Arundinoideae</taxon>
        <taxon>Arundineae</taxon>
        <taxon>Arundo</taxon>
    </lineage>
</organism>
<dbReference type="AlphaFoldDB" id="A0A0A9CFL2"/>
<reference evidence="2" key="1">
    <citation type="submission" date="2014-09" db="EMBL/GenBank/DDBJ databases">
        <authorList>
            <person name="Magalhaes I.L.F."/>
            <person name="Oliveira U."/>
            <person name="Santos F.R."/>
            <person name="Vidigal T.H.D.A."/>
            <person name="Brescovit A.D."/>
            <person name="Santos A.J."/>
        </authorList>
    </citation>
    <scope>NUCLEOTIDE SEQUENCE</scope>
    <source>
        <tissue evidence="2">Shoot tissue taken approximately 20 cm above the soil surface</tissue>
    </source>
</reference>
<accession>A0A0A9CFL2</accession>
<evidence type="ECO:0000256" key="1">
    <source>
        <dbReference type="SAM" id="MobiDB-lite"/>
    </source>
</evidence>
<feature type="region of interest" description="Disordered" evidence="1">
    <location>
        <begin position="23"/>
        <end position="48"/>
    </location>
</feature>
<protein>
    <submittedName>
        <fullName evidence="2">Uncharacterized protein</fullName>
    </submittedName>
</protein>
<dbReference type="EMBL" id="GBRH01225750">
    <property type="protein sequence ID" value="JAD72145.1"/>
    <property type="molecule type" value="Transcribed_RNA"/>
</dbReference>
<name>A0A0A9CFL2_ARUDO</name>
<reference evidence="2" key="2">
    <citation type="journal article" date="2015" name="Data Brief">
        <title>Shoot transcriptome of the giant reed, Arundo donax.</title>
        <authorList>
            <person name="Barrero R.A."/>
            <person name="Guerrero F.D."/>
            <person name="Moolhuijzen P."/>
            <person name="Goolsby J.A."/>
            <person name="Tidwell J."/>
            <person name="Bellgard S.E."/>
            <person name="Bellgard M.I."/>
        </authorList>
    </citation>
    <scope>NUCLEOTIDE SEQUENCE</scope>
    <source>
        <tissue evidence="2">Shoot tissue taken approximately 20 cm above the soil surface</tissue>
    </source>
</reference>
<proteinExistence type="predicted"/>